<sequence length="126" mass="13511">MAQPVTGRSTPASLLLKLAVPLYTSGNAVPPPQAVINVAAVLAAVLQLVIPDLEPQLDDMLRPIHEPYGESTFVALSLVGAHVDACVVDVWNAYKDSMLHDFTCSSDLSTWMDRASLHAITTSRLT</sequence>
<dbReference type="Proteomes" id="UP000799424">
    <property type="component" value="Unassembled WGS sequence"/>
</dbReference>
<evidence type="ECO:0000313" key="2">
    <source>
        <dbReference type="EMBL" id="KAF2827238.1"/>
    </source>
</evidence>
<feature type="signal peptide" evidence="1">
    <location>
        <begin position="1"/>
        <end position="26"/>
    </location>
</feature>
<keyword evidence="3" id="KW-1185">Reference proteome</keyword>
<evidence type="ECO:0000256" key="1">
    <source>
        <dbReference type="SAM" id="SignalP"/>
    </source>
</evidence>
<accession>A0A6A7A359</accession>
<feature type="chain" id="PRO_5025525405" evidence="1">
    <location>
        <begin position="27"/>
        <end position="126"/>
    </location>
</feature>
<keyword evidence="1" id="KW-0732">Signal</keyword>
<proteinExistence type="predicted"/>
<organism evidence="2 3">
    <name type="scientific">Ophiobolus disseminans</name>
    <dbReference type="NCBI Taxonomy" id="1469910"/>
    <lineage>
        <taxon>Eukaryota</taxon>
        <taxon>Fungi</taxon>
        <taxon>Dikarya</taxon>
        <taxon>Ascomycota</taxon>
        <taxon>Pezizomycotina</taxon>
        <taxon>Dothideomycetes</taxon>
        <taxon>Pleosporomycetidae</taxon>
        <taxon>Pleosporales</taxon>
        <taxon>Pleosporineae</taxon>
        <taxon>Phaeosphaeriaceae</taxon>
        <taxon>Ophiobolus</taxon>
    </lineage>
</organism>
<dbReference type="AlphaFoldDB" id="A0A6A7A359"/>
<gene>
    <name evidence="2" type="ORF">CC86DRAFT_405375</name>
</gene>
<reference evidence="2" key="1">
    <citation type="journal article" date="2020" name="Stud. Mycol.">
        <title>101 Dothideomycetes genomes: a test case for predicting lifestyles and emergence of pathogens.</title>
        <authorList>
            <person name="Haridas S."/>
            <person name="Albert R."/>
            <person name="Binder M."/>
            <person name="Bloem J."/>
            <person name="Labutti K."/>
            <person name="Salamov A."/>
            <person name="Andreopoulos B."/>
            <person name="Baker S."/>
            <person name="Barry K."/>
            <person name="Bills G."/>
            <person name="Bluhm B."/>
            <person name="Cannon C."/>
            <person name="Castanera R."/>
            <person name="Culley D."/>
            <person name="Daum C."/>
            <person name="Ezra D."/>
            <person name="Gonzalez J."/>
            <person name="Henrissat B."/>
            <person name="Kuo A."/>
            <person name="Liang C."/>
            <person name="Lipzen A."/>
            <person name="Lutzoni F."/>
            <person name="Magnuson J."/>
            <person name="Mondo S."/>
            <person name="Nolan M."/>
            <person name="Ohm R."/>
            <person name="Pangilinan J."/>
            <person name="Park H.-J."/>
            <person name="Ramirez L."/>
            <person name="Alfaro M."/>
            <person name="Sun H."/>
            <person name="Tritt A."/>
            <person name="Yoshinaga Y."/>
            <person name="Zwiers L.-H."/>
            <person name="Turgeon B."/>
            <person name="Goodwin S."/>
            <person name="Spatafora J."/>
            <person name="Crous P."/>
            <person name="Grigoriev I."/>
        </authorList>
    </citation>
    <scope>NUCLEOTIDE SEQUENCE</scope>
    <source>
        <strain evidence="2">CBS 113818</strain>
    </source>
</reference>
<name>A0A6A7A359_9PLEO</name>
<evidence type="ECO:0000313" key="3">
    <source>
        <dbReference type="Proteomes" id="UP000799424"/>
    </source>
</evidence>
<protein>
    <submittedName>
        <fullName evidence="2">Uncharacterized protein</fullName>
    </submittedName>
</protein>
<dbReference type="EMBL" id="MU006224">
    <property type="protein sequence ID" value="KAF2827238.1"/>
    <property type="molecule type" value="Genomic_DNA"/>
</dbReference>